<keyword evidence="2" id="KW-1003">Cell membrane</keyword>
<dbReference type="PROSITE" id="PS50268">
    <property type="entry name" value="CADHERIN_2"/>
    <property type="match status" value="2"/>
</dbReference>
<dbReference type="GO" id="GO:0008013">
    <property type="term" value="F:beta-catenin binding"/>
    <property type="evidence" value="ECO:0007669"/>
    <property type="project" value="TreeGrafter"/>
</dbReference>
<proteinExistence type="predicted"/>
<dbReference type="InterPro" id="IPR015919">
    <property type="entry name" value="Cadherin-like_sf"/>
</dbReference>
<dbReference type="GO" id="GO:0016339">
    <property type="term" value="P:calcium-dependent cell-cell adhesion via plasma membrane cell adhesion molecules"/>
    <property type="evidence" value="ECO:0007669"/>
    <property type="project" value="TreeGrafter"/>
</dbReference>
<dbReference type="Pfam" id="PF00028">
    <property type="entry name" value="Cadherin"/>
    <property type="match status" value="1"/>
</dbReference>
<name>A0A8D2IQ38_VARKO</name>
<keyword evidence="3" id="KW-0165">Cleavage on pair of basic residues</keyword>
<dbReference type="OMA" id="FERETYT"/>
<keyword evidence="10" id="KW-1133">Transmembrane helix</keyword>
<evidence type="ECO:0000256" key="10">
    <source>
        <dbReference type="ARBA" id="ARBA00022989"/>
    </source>
</evidence>
<evidence type="ECO:0000256" key="11">
    <source>
        <dbReference type="ARBA" id="ARBA00023136"/>
    </source>
</evidence>
<dbReference type="CDD" id="cd11304">
    <property type="entry name" value="Cadherin_repeat"/>
    <property type="match status" value="2"/>
</dbReference>
<dbReference type="GO" id="GO:0045296">
    <property type="term" value="F:cadherin binding"/>
    <property type="evidence" value="ECO:0007669"/>
    <property type="project" value="TreeGrafter"/>
</dbReference>
<dbReference type="InterPro" id="IPR020894">
    <property type="entry name" value="Cadherin_CS"/>
</dbReference>
<dbReference type="GO" id="GO:0099560">
    <property type="term" value="P:synaptic membrane adhesion"/>
    <property type="evidence" value="ECO:0007669"/>
    <property type="project" value="TreeGrafter"/>
</dbReference>
<evidence type="ECO:0000256" key="12">
    <source>
        <dbReference type="ARBA" id="ARBA00023180"/>
    </source>
</evidence>
<dbReference type="Proteomes" id="UP000694545">
    <property type="component" value="Unplaced"/>
</dbReference>
<dbReference type="Ensembl" id="ENSVKKT00000000427.1">
    <property type="protein sequence ID" value="ENSVKKP00000000409.1"/>
    <property type="gene ID" value="ENSVKKG00000000362.1"/>
</dbReference>
<feature type="region of interest" description="Disordered" evidence="14">
    <location>
        <begin position="34"/>
        <end position="55"/>
    </location>
</feature>
<evidence type="ECO:0000256" key="1">
    <source>
        <dbReference type="ARBA" id="ARBA00004251"/>
    </source>
</evidence>
<keyword evidence="7" id="KW-0677">Repeat</keyword>
<comment type="subcellular location">
    <subcellularLocation>
        <location evidence="1">Cell membrane</location>
        <topology evidence="1">Single-pass type I membrane protein</topology>
    </subcellularLocation>
</comment>
<keyword evidence="4" id="KW-0812">Transmembrane</keyword>
<dbReference type="GO" id="GO:0005912">
    <property type="term" value="C:adherens junction"/>
    <property type="evidence" value="ECO:0007669"/>
    <property type="project" value="TreeGrafter"/>
</dbReference>
<evidence type="ECO:0000256" key="6">
    <source>
        <dbReference type="ARBA" id="ARBA00022729"/>
    </source>
</evidence>
<dbReference type="GO" id="GO:0007156">
    <property type="term" value="P:homophilic cell adhesion via plasma membrane adhesion molecules"/>
    <property type="evidence" value="ECO:0007669"/>
    <property type="project" value="InterPro"/>
</dbReference>
<evidence type="ECO:0000256" key="13">
    <source>
        <dbReference type="PROSITE-ProRule" id="PRU00043"/>
    </source>
</evidence>
<dbReference type="FunFam" id="2.60.40.60:FF:000012">
    <property type="entry name" value="Cadherin 24"/>
    <property type="match status" value="1"/>
</dbReference>
<dbReference type="PRINTS" id="PR00205">
    <property type="entry name" value="CADHERIN"/>
</dbReference>
<keyword evidence="8 13" id="KW-0106">Calcium</keyword>
<dbReference type="InterPro" id="IPR039808">
    <property type="entry name" value="Cadherin"/>
</dbReference>
<evidence type="ECO:0000256" key="9">
    <source>
        <dbReference type="ARBA" id="ARBA00022889"/>
    </source>
</evidence>
<dbReference type="GO" id="GO:0016342">
    <property type="term" value="C:catenin complex"/>
    <property type="evidence" value="ECO:0007669"/>
    <property type="project" value="TreeGrafter"/>
</dbReference>
<keyword evidence="5" id="KW-0479">Metal-binding</keyword>
<protein>
    <recommendedName>
        <fullName evidence="15">Cadherin domain-containing protein</fullName>
    </recommendedName>
</protein>
<dbReference type="Gene3D" id="2.60.40.60">
    <property type="entry name" value="Cadherins"/>
    <property type="match status" value="3"/>
</dbReference>
<keyword evidence="9" id="KW-0130">Cell adhesion</keyword>
<evidence type="ECO:0000256" key="5">
    <source>
        <dbReference type="ARBA" id="ARBA00022723"/>
    </source>
</evidence>
<reference evidence="16" key="1">
    <citation type="submission" date="2025-08" db="UniProtKB">
        <authorList>
            <consortium name="Ensembl"/>
        </authorList>
    </citation>
    <scope>IDENTIFICATION</scope>
</reference>
<accession>A0A8D2IQ38</accession>
<dbReference type="GO" id="GO:0007043">
    <property type="term" value="P:cell-cell junction assembly"/>
    <property type="evidence" value="ECO:0007669"/>
    <property type="project" value="TreeGrafter"/>
</dbReference>
<evidence type="ECO:0000256" key="3">
    <source>
        <dbReference type="ARBA" id="ARBA00022685"/>
    </source>
</evidence>
<dbReference type="GO" id="GO:0044331">
    <property type="term" value="P:cell-cell adhesion mediated by cadherin"/>
    <property type="evidence" value="ECO:0007669"/>
    <property type="project" value="TreeGrafter"/>
</dbReference>
<dbReference type="SMART" id="SM00112">
    <property type="entry name" value="CA"/>
    <property type="match status" value="1"/>
</dbReference>
<evidence type="ECO:0000313" key="16">
    <source>
        <dbReference type="Ensembl" id="ENSVKKP00000000409.1"/>
    </source>
</evidence>
<dbReference type="GO" id="GO:0034332">
    <property type="term" value="P:adherens junction organization"/>
    <property type="evidence" value="ECO:0007669"/>
    <property type="project" value="TreeGrafter"/>
</dbReference>
<evidence type="ECO:0000256" key="2">
    <source>
        <dbReference type="ARBA" id="ARBA00022475"/>
    </source>
</evidence>
<dbReference type="PANTHER" id="PTHR24027:SF322">
    <property type="entry name" value="CADHERIN-6"/>
    <property type="match status" value="1"/>
</dbReference>
<keyword evidence="17" id="KW-1185">Reference proteome</keyword>
<evidence type="ECO:0000256" key="14">
    <source>
        <dbReference type="SAM" id="MobiDB-lite"/>
    </source>
</evidence>
<feature type="domain" description="Cadherin" evidence="15">
    <location>
        <begin position="29"/>
        <end position="143"/>
    </location>
</feature>
<sequence length="178" mass="19447">MGGQMGGLSGTTTVNITLTDVNDNPPRFPQSAYQFKIPESTPPDSPVGRIKATDADVGSNAEMEYSILEGDGSEMFGVVTDEETQEGIVTVKKALDFEKKRQFTLKVEASNPHVDPRFLYLGPFKDITTVRIQVEDIDEPPVFSKPAYVLEVKENVQINTVIGSVSARDPDSAKNPIK</sequence>
<dbReference type="SUPFAM" id="SSF49313">
    <property type="entry name" value="Cadherin-like"/>
    <property type="match status" value="2"/>
</dbReference>
<evidence type="ECO:0000313" key="17">
    <source>
        <dbReference type="Proteomes" id="UP000694545"/>
    </source>
</evidence>
<dbReference type="GO" id="GO:0016477">
    <property type="term" value="P:cell migration"/>
    <property type="evidence" value="ECO:0007669"/>
    <property type="project" value="TreeGrafter"/>
</dbReference>
<dbReference type="InterPro" id="IPR002126">
    <property type="entry name" value="Cadherin-like_dom"/>
</dbReference>
<evidence type="ECO:0000256" key="4">
    <source>
        <dbReference type="ARBA" id="ARBA00022692"/>
    </source>
</evidence>
<feature type="domain" description="Cadherin" evidence="15">
    <location>
        <begin position="7"/>
        <end position="28"/>
    </location>
</feature>
<reference evidence="16" key="2">
    <citation type="submission" date="2025-09" db="UniProtKB">
        <authorList>
            <consortium name="Ensembl"/>
        </authorList>
    </citation>
    <scope>IDENTIFICATION</scope>
</reference>
<keyword evidence="12" id="KW-0325">Glycoprotein</keyword>
<keyword evidence="6" id="KW-0732">Signal</keyword>
<dbReference type="GO" id="GO:0000902">
    <property type="term" value="P:cell morphogenesis"/>
    <property type="evidence" value="ECO:0007669"/>
    <property type="project" value="TreeGrafter"/>
</dbReference>
<evidence type="ECO:0000256" key="8">
    <source>
        <dbReference type="ARBA" id="ARBA00022837"/>
    </source>
</evidence>
<organism evidence="16 17">
    <name type="scientific">Varanus komodoensis</name>
    <name type="common">Komodo dragon</name>
    <dbReference type="NCBI Taxonomy" id="61221"/>
    <lineage>
        <taxon>Eukaryota</taxon>
        <taxon>Metazoa</taxon>
        <taxon>Chordata</taxon>
        <taxon>Craniata</taxon>
        <taxon>Vertebrata</taxon>
        <taxon>Euteleostomi</taxon>
        <taxon>Lepidosauria</taxon>
        <taxon>Squamata</taxon>
        <taxon>Bifurcata</taxon>
        <taxon>Unidentata</taxon>
        <taxon>Episquamata</taxon>
        <taxon>Toxicofera</taxon>
        <taxon>Anguimorpha</taxon>
        <taxon>Paleoanguimorpha</taxon>
        <taxon>Varanoidea</taxon>
        <taxon>Varanidae</taxon>
        <taxon>Varanus</taxon>
    </lineage>
</organism>
<evidence type="ECO:0000256" key="7">
    <source>
        <dbReference type="ARBA" id="ARBA00022737"/>
    </source>
</evidence>
<dbReference type="PANTHER" id="PTHR24027">
    <property type="entry name" value="CADHERIN-23"/>
    <property type="match status" value="1"/>
</dbReference>
<dbReference type="AlphaFoldDB" id="A0A8D2IQ38"/>
<dbReference type="PROSITE" id="PS00232">
    <property type="entry name" value="CADHERIN_1"/>
    <property type="match status" value="1"/>
</dbReference>
<evidence type="ECO:0000259" key="15">
    <source>
        <dbReference type="PROSITE" id="PS50268"/>
    </source>
</evidence>
<dbReference type="GO" id="GO:0005509">
    <property type="term" value="F:calcium ion binding"/>
    <property type="evidence" value="ECO:0007669"/>
    <property type="project" value="UniProtKB-UniRule"/>
</dbReference>
<keyword evidence="11" id="KW-0472">Membrane</keyword>